<reference evidence="2 3" key="1">
    <citation type="submission" date="2019-10" db="EMBL/GenBank/DDBJ databases">
        <title>Whole genome shotgun sequence of Acrocarpospora macrocephala NBRC 16266.</title>
        <authorList>
            <person name="Ichikawa N."/>
            <person name="Kimura A."/>
            <person name="Kitahashi Y."/>
            <person name="Komaki H."/>
            <person name="Oguchi A."/>
        </authorList>
    </citation>
    <scope>NUCLEOTIDE SEQUENCE [LARGE SCALE GENOMIC DNA]</scope>
    <source>
        <strain evidence="2 3">NBRC 16266</strain>
    </source>
</reference>
<evidence type="ECO:0000256" key="1">
    <source>
        <dbReference type="SAM" id="SignalP"/>
    </source>
</evidence>
<sequence length="81" mass="8958">MRLRTVLALAGTFGSLSLSACGGTDECDRARAQVKQLRQEVLDAVNKGDMSVAVKREAEAQDISRGELMWCFYDAERDEAF</sequence>
<evidence type="ECO:0000313" key="3">
    <source>
        <dbReference type="Proteomes" id="UP000331127"/>
    </source>
</evidence>
<gene>
    <name evidence="2" type="ORF">Amac_064930</name>
</gene>
<dbReference type="PROSITE" id="PS51257">
    <property type="entry name" value="PROKAR_LIPOPROTEIN"/>
    <property type="match status" value="1"/>
</dbReference>
<name>A0A5M3WWX2_9ACTN</name>
<evidence type="ECO:0000313" key="2">
    <source>
        <dbReference type="EMBL" id="GES12896.1"/>
    </source>
</evidence>
<organism evidence="2 3">
    <name type="scientific">Acrocarpospora macrocephala</name>
    <dbReference type="NCBI Taxonomy" id="150177"/>
    <lineage>
        <taxon>Bacteria</taxon>
        <taxon>Bacillati</taxon>
        <taxon>Actinomycetota</taxon>
        <taxon>Actinomycetes</taxon>
        <taxon>Streptosporangiales</taxon>
        <taxon>Streptosporangiaceae</taxon>
        <taxon>Acrocarpospora</taxon>
    </lineage>
</organism>
<protein>
    <recommendedName>
        <fullName evidence="4">Lipoprotein</fullName>
    </recommendedName>
</protein>
<feature type="signal peptide" evidence="1">
    <location>
        <begin position="1"/>
        <end position="20"/>
    </location>
</feature>
<dbReference type="AlphaFoldDB" id="A0A5M3WWX2"/>
<evidence type="ECO:0008006" key="4">
    <source>
        <dbReference type="Google" id="ProtNLM"/>
    </source>
</evidence>
<comment type="caution">
    <text evidence="2">The sequence shown here is derived from an EMBL/GenBank/DDBJ whole genome shotgun (WGS) entry which is preliminary data.</text>
</comment>
<accession>A0A5M3WWX2</accession>
<feature type="chain" id="PRO_5039168783" description="Lipoprotein" evidence="1">
    <location>
        <begin position="21"/>
        <end position="81"/>
    </location>
</feature>
<dbReference type="Proteomes" id="UP000331127">
    <property type="component" value="Unassembled WGS sequence"/>
</dbReference>
<keyword evidence="3" id="KW-1185">Reference proteome</keyword>
<proteinExistence type="predicted"/>
<dbReference type="EMBL" id="BLAE01000040">
    <property type="protein sequence ID" value="GES12896.1"/>
    <property type="molecule type" value="Genomic_DNA"/>
</dbReference>
<keyword evidence="1" id="KW-0732">Signal</keyword>